<dbReference type="Proteomes" id="UP000692954">
    <property type="component" value="Unassembled WGS sequence"/>
</dbReference>
<dbReference type="AlphaFoldDB" id="A0A8S1LS43"/>
<evidence type="ECO:0000313" key="2">
    <source>
        <dbReference type="Proteomes" id="UP000692954"/>
    </source>
</evidence>
<protein>
    <submittedName>
        <fullName evidence="1">Uncharacterized protein</fullName>
    </submittedName>
</protein>
<dbReference type="EMBL" id="CAJJDN010000027">
    <property type="protein sequence ID" value="CAD8070960.1"/>
    <property type="molecule type" value="Genomic_DNA"/>
</dbReference>
<proteinExistence type="predicted"/>
<organism evidence="1 2">
    <name type="scientific">Paramecium sonneborni</name>
    <dbReference type="NCBI Taxonomy" id="65129"/>
    <lineage>
        <taxon>Eukaryota</taxon>
        <taxon>Sar</taxon>
        <taxon>Alveolata</taxon>
        <taxon>Ciliophora</taxon>
        <taxon>Intramacronucleata</taxon>
        <taxon>Oligohymenophorea</taxon>
        <taxon>Peniculida</taxon>
        <taxon>Parameciidae</taxon>
        <taxon>Paramecium</taxon>
    </lineage>
</organism>
<sequence>MRIVVKRYIFYLILYQQQQNKQPYYKIILNHQNLQFLLKQLFHYQKDQQRQKIILLTKDQLYIYLHYLQLFVELFYQLVQELLRKELKKLLLKMINC</sequence>
<keyword evidence="2" id="KW-1185">Reference proteome</keyword>
<reference evidence="1" key="1">
    <citation type="submission" date="2021-01" db="EMBL/GenBank/DDBJ databases">
        <authorList>
            <consortium name="Genoscope - CEA"/>
            <person name="William W."/>
        </authorList>
    </citation>
    <scope>NUCLEOTIDE SEQUENCE</scope>
</reference>
<name>A0A8S1LS43_9CILI</name>
<accession>A0A8S1LS43</accession>
<comment type="caution">
    <text evidence="1">The sequence shown here is derived from an EMBL/GenBank/DDBJ whole genome shotgun (WGS) entry which is preliminary data.</text>
</comment>
<gene>
    <name evidence="1" type="ORF">PSON_ATCC_30995.1.T0270258</name>
</gene>
<evidence type="ECO:0000313" key="1">
    <source>
        <dbReference type="EMBL" id="CAD8070960.1"/>
    </source>
</evidence>